<dbReference type="GO" id="GO:0005829">
    <property type="term" value="C:cytosol"/>
    <property type="evidence" value="ECO:0007669"/>
    <property type="project" value="TreeGrafter"/>
</dbReference>
<gene>
    <name evidence="3" type="ORF">ANCCAN_02706</name>
</gene>
<sequence>PIPLYFLAVTVCCTSRKVIFSVFLPTTFQETNLLLTEGSELATSIGASFITIPPDGSSAQIAELARFFERVRTMVPKTSTLERPMKRDSDPYSPLVDYQHHHHHHNNHHRKDSSSNGMYGNYRTSHSAGTLLSDSSASGESTLSTGQLERVTSAASAPALRNSNSAMSISYSSAVRPRRRVAPMMSPLKLPIPHGVPLPAPLATPEMVDIAPEYSVVQDALVDDEHIYATLDFSSKPEQKIPGKDEKKLNSAKKEKKRPLRSRMFSNHSSTEPSSSPSTVTSQPSSAGSPVSVTRDDVAELKYPSPPPTSPPRVERRWLPKSPMAARRPAKTVPIKPRIAPKPKNITPPKVNYGMPARSITMDVINRESVVRARQIYAQGVQKQPGLRQSLSVESFADLMNEKKKKFQFVRKVATSFRFKKPTEKEPVEKVITPPPARIGTRSLPQSPQVERKPPKKPAYLASSEKASNAFSWLPSRSPKRGHKSSNESVQGVVGANDTLQSLAEKNGGIPLFLQRCVEFIEKEGGLEMEGLYRVPGNQAQLSELEKSFREKGDVDIGSLDMPVHVVATAVKTFFGCLAEPLIPTELHDSILDSIGDNDVIERLRMAMGKLTPVNREVLLFFTSHLQRVASSPSTAMDIHNLSKVLFPTLFRPQFNDFNEMSTGTAKFQRATEVILQNAHELFQPQQTQSMQV</sequence>
<dbReference type="EMBL" id="JOJR01000016">
    <property type="protein sequence ID" value="RCN51141.1"/>
    <property type="molecule type" value="Genomic_DNA"/>
</dbReference>
<feature type="region of interest" description="Disordered" evidence="1">
    <location>
        <begin position="236"/>
        <end position="352"/>
    </location>
</feature>
<feature type="region of interest" description="Disordered" evidence="1">
    <location>
        <begin position="423"/>
        <end position="492"/>
    </location>
</feature>
<feature type="domain" description="Rho-GAP" evidence="2">
    <location>
        <begin position="498"/>
        <end position="683"/>
    </location>
</feature>
<comment type="caution">
    <text evidence="3">The sequence shown here is derived from an EMBL/GenBank/DDBJ whole genome shotgun (WGS) entry which is preliminary data.</text>
</comment>
<dbReference type="PROSITE" id="PS50238">
    <property type="entry name" value="RHOGAP"/>
    <property type="match status" value="1"/>
</dbReference>
<dbReference type="GO" id="GO:0007266">
    <property type="term" value="P:Rho protein signal transduction"/>
    <property type="evidence" value="ECO:0007669"/>
    <property type="project" value="TreeGrafter"/>
</dbReference>
<evidence type="ECO:0000313" key="4">
    <source>
        <dbReference type="Proteomes" id="UP000252519"/>
    </source>
</evidence>
<feature type="compositionally biased region" description="Polar residues" evidence="1">
    <location>
        <begin position="114"/>
        <end position="147"/>
    </location>
</feature>
<evidence type="ECO:0000256" key="1">
    <source>
        <dbReference type="SAM" id="MobiDB-lite"/>
    </source>
</evidence>
<feature type="non-terminal residue" evidence="3">
    <location>
        <position position="1"/>
    </location>
</feature>
<reference evidence="3 4" key="1">
    <citation type="submission" date="2014-10" db="EMBL/GenBank/DDBJ databases">
        <title>Draft genome of the hookworm Ancylostoma caninum.</title>
        <authorList>
            <person name="Mitreva M."/>
        </authorList>
    </citation>
    <scope>NUCLEOTIDE SEQUENCE [LARGE SCALE GENOMIC DNA]</scope>
    <source>
        <strain evidence="3 4">Baltimore</strain>
    </source>
</reference>
<name>A0A368H3G3_ANCCA</name>
<dbReference type="GO" id="GO:0005096">
    <property type="term" value="F:GTPase activator activity"/>
    <property type="evidence" value="ECO:0007669"/>
    <property type="project" value="TreeGrafter"/>
</dbReference>
<dbReference type="Pfam" id="PF00620">
    <property type="entry name" value="RhoGAP"/>
    <property type="match status" value="1"/>
</dbReference>
<evidence type="ECO:0000313" key="3">
    <source>
        <dbReference type="EMBL" id="RCN51141.1"/>
    </source>
</evidence>
<dbReference type="PANTHER" id="PTHR46005">
    <property type="entry name" value="RHO GTPASE-ACTIVATING PROTEIN 190"/>
    <property type="match status" value="1"/>
</dbReference>
<dbReference type="GO" id="GO:0008361">
    <property type="term" value="P:regulation of cell size"/>
    <property type="evidence" value="ECO:0007669"/>
    <property type="project" value="TreeGrafter"/>
</dbReference>
<evidence type="ECO:0000259" key="2">
    <source>
        <dbReference type="PROSITE" id="PS50238"/>
    </source>
</evidence>
<protein>
    <recommendedName>
        <fullName evidence="2">Rho-GAP domain-containing protein</fullName>
    </recommendedName>
</protein>
<accession>A0A368H3G3</accession>
<dbReference type="Gene3D" id="1.10.555.10">
    <property type="entry name" value="Rho GTPase activation protein"/>
    <property type="match status" value="1"/>
</dbReference>
<dbReference type="PANTHER" id="PTHR46005:SF4">
    <property type="entry name" value="RHO GTPASE-ACTIVATING PROTEIN 190"/>
    <property type="match status" value="1"/>
</dbReference>
<dbReference type="STRING" id="29170.A0A368H3G3"/>
<feature type="compositionally biased region" description="Basic residues" evidence="1">
    <location>
        <begin position="100"/>
        <end position="111"/>
    </location>
</feature>
<dbReference type="AlphaFoldDB" id="A0A368H3G3"/>
<feature type="compositionally biased region" description="Basic and acidic residues" evidence="1">
    <location>
        <begin position="236"/>
        <end position="253"/>
    </location>
</feature>
<dbReference type="GO" id="GO:0050770">
    <property type="term" value="P:regulation of axonogenesis"/>
    <property type="evidence" value="ECO:0007669"/>
    <property type="project" value="TreeGrafter"/>
</dbReference>
<dbReference type="SUPFAM" id="SSF48350">
    <property type="entry name" value="GTPase activation domain, GAP"/>
    <property type="match status" value="1"/>
</dbReference>
<proteinExistence type="predicted"/>
<dbReference type="InterPro" id="IPR008936">
    <property type="entry name" value="Rho_GTPase_activation_prot"/>
</dbReference>
<organism evidence="3 4">
    <name type="scientific">Ancylostoma caninum</name>
    <name type="common">Dog hookworm</name>
    <dbReference type="NCBI Taxonomy" id="29170"/>
    <lineage>
        <taxon>Eukaryota</taxon>
        <taxon>Metazoa</taxon>
        <taxon>Ecdysozoa</taxon>
        <taxon>Nematoda</taxon>
        <taxon>Chromadorea</taxon>
        <taxon>Rhabditida</taxon>
        <taxon>Rhabditina</taxon>
        <taxon>Rhabditomorpha</taxon>
        <taxon>Strongyloidea</taxon>
        <taxon>Ancylostomatidae</taxon>
        <taxon>Ancylostomatinae</taxon>
        <taxon>Ancylostoma</taxon>
    </lineage>
</organism>
<dbReference type="Proteomes" id="UP000252519">
    <property type="component" value="Unassembled WGS sequence"/>
</dbReference>
<dbReference type="InterPro" id="IPR000198">
    <property type="entry name" value="RhoGAP_dom"/>
</dbReference>
<dbReference type="InterPro" id="IPR051978">
    <property type="entry name" value="Rho-GAP_domain"/>
</dbReference>
<dbReference type="SMART" id="SM00324">
    <property type="entry name" value="RhoGAP"/>
    <property type="match status" value="1"/>
</dbReference>
<dbReference type="OrthoDB" id="5873004at2759"/>
<keyword evidence="4" id="KW-1185">Reference proteome</keyword>
<feature type="region of interest" description="Disordered" evidence="1">
    <location>
        <begin position="80"/>
        <end position="159"/>
    </location>
</feature>
<feature type="compositionally biased region" description="Low complexity" evidence="1">
    <location>
        <begin position="266"/>
        <end position="286"/>
    </location>
</feature>